<keyword evidence="3" id="KW-1185">Reference proteome</keyword>
<keyword evidence="1" id="KW-0472">Membrane</keyword>
<comment type="caution">
    <text evidence="2">The sequence shown here is derived from an EMBL/GenBank/DDBJ whole genome shotgun (WGS) entry which is preliminary data.</text>
</comment>
<sequence length="136" mass="15004">MAALTGQAKTIFAIATIAWILGVIGAAIWHWDTAYIVCLILFSTIIYIVFVLSSVMDQLRSNRNVQVLTAVFLVLWAVAMLISSICNSVDAHDICQWTWRGNSYCAKAVISVVFTWCSFVAWLIGGAWSLKTVLGK</sequence>
<accession>A0A2C6L858</accession>
<name>A0A2C6L858_9APIC</name>
<dbReference type="GeneID" id="94426074"/>
<feature type="transmembrane region" description="Helical" evidence="1">
    <location>
        <begin position="12"/>
        <end position="28"/>
    </location>
</feature>
<dbReference type="VEuPathDB" id="ToxoDB:CSUI_002663"/>
<keyword evidence="1" id="KW-1133">Transmembrane helix</keyword>
<keyword evidence="1 2" id="KW-0812">Transmembrane</keyword>
<evidence type="ECO:0000313" key="3">
    <source>
        <dbReference type="Proteomes" id="UP000221165"/>
    </source>
</evidence>
<evidence type="ECO:0000256" key="1">
    <source>
        <dbReference type="SAM" id="Phobius"/>
    </source>
</evidence>
<feature type="transmembrane region" description="Helical" evidence="1">
    <location>
        <begin position="109"/>
        <end position="130"/>
    </location>
</feature>
<gene>
    <name evidence="2" type="ORF">CSUI_002663</name>
</gene>
<dbReference type="EMBL" id="MIGC01001099">
    <property type="protein sequence ID" value="PHJ23484.1"/>
    <property type="molecule type" value="Genomic_DNA"/>
</dbReference>
<organism evidence="2 3">
    <name type="scientific">Cystoisospora suis</name>
    <dbReference type="NCBI Taxonomy" id="483139"/>
    <lineage>
        <taxon>Eukaryota</taxon>
        <taxon>Sar</taxon>
        <taxon>Alveolata</taxon>
        <taxon>Apicomplexa</taxon>
        <taxon>Conoidasida</taxon>
        <taxon>Coccidia</taxon>
        <taxon>Eucoccidiorida</taxon>
        <taxon>Eimeriorina</taxon>
        <taxon>Sarcocystidae</taxon>
        <taxon>Cystoisospora</taxon>
    </lineage>
</organism>
<dbReference type="AlphaFoldDB" id="A0A2C6L858"/>
<proteinExistence type="predicted"/>
<dbReference type="OrthoDB" id="328630at2759"/>
<reference evidence="2 3" key="1">
    <citation type="journal article" date="2017" name="Int. J. Parasitol.">
        <title>The genome of the protozoan parasite Cystoisospora suis and a reverse vaccinology approach to identify vaccine candidates.</title>
        <authorList>
            <person name="Palmieri N."/>
            <person name="Shrestha A."/>
            <person name="Ruttkowski B."/>
            <person name="Beck T."/>
            <person name="Vogl C."/>
            <person name="Tomley F."/>
            <person name="Blake D.P."/>
            <person name="Joachim A."/>
        </authorList>
    </citation>
    <scope>NUCLEOTIDE SEQUENCE [LARGE SCALE GENOMIC DNA]</scope>
    <source>
        <strain evidence="2 3">Wien I</strain>
    </source>
</reference>
<evidence type="ECO:0000313" key="2">
    <source>
        <dbReference type="EMBL" id="PHJ23484.1"/>
    </source>
</evidence>
<protein>
    <submittedName>
        <fullName evidence="2">Transmembrane protein</fullName>
    </submittedName>
</protein>
<feature type="transmembrane region" description="Helical" evidence="1">
    <location>
        <begin position="34"/>
        <end position="55"/>
    </location>
</feature>
<dbReference type="RefSeq" id="XP_067925160.1">
    <property type="nucleotide sequence ID" value="XM_068062863.1"/>
</dbReference>
<feature type="transmembrane region" description="Helical" evidence="1">
    <location>
        <begin position="67"/>
        <end position="89"/>
    </location>
</feature>
<dbReference type="Proteomes" id="UP000221165">
    <property type="component" value="Unassembled WGS sequence"/>
</dbReference>